<dbReference type="EMBL" id="CAJPIZ010040276">
    <property type="protein sequence ID" value="CAG2121557.1"/>
    <property type="molecule type" value="Genomic_DNA"/>
</dbReference>
<evidence type="ECO:0000256" key="5">
    <source>
        <dbReference type="ARBA" id="ARBA00022664"/>
    </source>
</evidence>
<dbReference type="EMBL" id="OC894851">
    <property type="protein sequence ID" value="CAD7647555.1"/>
    <property type="molecule type" value="Genomic_DNA"/>
</dbReference>
<evidence type="ECO:0000256" key="11">
    <source>
        <dbReference type="ARBA" id="ARBA00022990"/>
    </source>
</evidence>
<dbReference type="InterPro" id="IPR055256">
    <property type="entry name" value="KH_1_KHDC4/BBP-like"/>
</dbReference>
<evidence type="ECO:0000256" key="16">
    <source>
        <dbReference type="ARBA" id="ARBA00055181"/>
    </source>
</evidence>
<dbReference type="InterPro" id="IPR036875">
    <property type="entry name" value="Znf_CCHC_sf"/>
</dbReference>
<keyword evidence="5 19" id="KW-0507">mRNA processing</keyword>
<evidence type="ECO:0000313" key="22">
    <source>
        <dbReference type="Proteomes" id="UP000759131"/>
    </source>
</evidence>
<keyword evidence="11" id="KW-0007">Acetylation</keyword>
<evidence type="ECO:0000256" key="12">
    <source>
        <dbReference type="ARBA" id="ARBA00023015"/>
    </source>
</evidence>
<dbReference type="Pfam" id="PF22675">
    <property type="entry name" value="KH-I_KHDC4-BBP"/>
    <property type="match status" value="1"/>
</dbReference>
<dbReference type="Pfam" id="PF00098">
    <property type="entry name" value="zf-CCHC"/>
    <property type="match status" value="1"/>
</dbReference>
<dbReference type="GO" id="GO:0005654">
    <property type="term" value="C:nucleoplasm"/>
    <property type="evidence" value="ECO:0007669"/>
    <property type="project" value="UniProtKB-ARBA"/>
</dbReference>
<dbReference type="GO" id="GO:0045131">
    <property type="term" value="F:pre-mRNA branch point binding"/>
    <property type="evidence" value="ECO:0007669"/>
    <property type="project" value="UniProtKB-UniRule"/>
</dbReference>
<dbReference type="CDD" id="cd22382">
    <property type="entry name" value="KH-I_SF1"/>
    <property type="match status" value="1"/>
</dbReference>
<evidence type="ECO:0000256" key="2">
    <source>
        <dbReference type="ARBA" id="ARBA00010382"/>
    </source>
</evidence>
<dbReference type="GO" id="GO:0000398">
    <property type="term" value="P:mRNA splicing, via spliceosome"/>
    <property type="evidence" value="ECO:0007669"/>
    <property type="project" value="UniProtKB-UniRule"/>
</dbReference>
<evidence type="ECO:0000256" key="10">
    <source>
        <dbReference type="ARBA" id="ARBA00022884"/>
    </source>
</evidence>
<evidence type="ECO:0000256" key="17">
    <source>
        <dbReference type="PROSITE-ProRule" id="PRU00047"/>
    </source>
</evidence>
<dbReference type="OrthoDB" id="10021397at2759"/>
<dbReference type="Proteomes" id="UP000759131">
    <property type="component" value="Unassembled WGS sequence"/>
</dbReference>
<dbReference type="PANTHER" id="PTHR11208:SF45">
    <property type="entry name" value="SPLICING FACTOR 1"/>
    <property type="match status" value="1"/>
</dbReference>
<dbReference type="GO" id="GO:0003729">
    <property type="term" value="F:mRNA binding"/>
    <property type="evidence" value="ECO:0007669"/>
    <property type="project" value="TreeGrafter"/>
</dbReference>
<dbReference type="Gene3D" id="6.10.140.1790">
    <property type="match status" value="1"/>
</dbReference>
<dbReference type="InterPro" id="IPR047086">
    <property type="entry name" value="SF1-HH_sf"/>
</dbReference>
<dbReference type="SUPFAM" id="SSF57756">
    <property type="entry name" value="Retrovirus zinc finger-like domains"/>
    <property type="match status" value="1"/>
</dbReference>
<keyword evidence="14 19" id="KW-0508">mRNA splicing</keyword>
<keyword evidence="3" id="KW-0678">Repressor</keyword>
<keyword evidence="6 19" id="KW-0479">Metal-binding</keyword>
<dbReference type="Pfam" id="PF16275">
    <property type="entry name" value="SF1-HH"/>
    <property type="match status" value="1"/>
</dbReference>
<evidence type="ECO:0000256" key="9">
    <source>
        <dbReference type="ARBA" id="ARBA00022833"/>
    </source>
</evidence>
<dbReference type="InterPro" id="IPR045071">
    <property type="entry name" value="BBP-like"/>
</dbReference>
<comment type="similarity">
    <text evidence="2 19">Belongs to the BBP/SF1 family.</text>
</comment>
<dbReference type="PROSITE" id="PS50084">
    <property type="entry name" value="KH_TYPE_1"/>
    <property type="match status" value="1"/>
</dbReference>
<dbReference type="Gene3D" id="3.30.1370.10">
    <property type="entry name" value="K Homology domain, type 1"/>
    <property type="match status" value="1"/>
</dbReference>
<keyword evidence="22" id="KW-1185">Reference proteome</keyword>
<dbReference type="PANTHER" id="PTHR11208">
    <property type="entry name" value="RNA-BINDING PROTEIN RELATED"/>
    <property type="match status" value="1"/>
</dbReference>
<gene>
    <name evidence="21" type="ORF">OSB1V03_LOCUS21503</name>
</gene>
<evidence type="ECO:0000256" key="18">
    <source>
        <dbReference type="PROSITE-ProRule" id="PRU00117"/>
    </source>
</evidence>
<evidence type="ECO:0000256" key="19">
    <source>
        <dbReference type="RuleBase" id="RU367126"/>
    </source>
</evidence>
<name>A0A7R9QIT5_9ACAR</name>
<dbReference type="Gene3D" id="4.10.60.10">
    <property type="entry name" value="Zinc finger, CCHC-type"/>
    <property type="match status" value="1"/>
</dbReference>
<dbReference type="SMART" id="SM00343">
    <property type="entry name" value="ZnF_C2HC"/>
    <property type="match status" value="2"/>
</dbReference>
<evidence type="ECO:0000313" key="21">
    <source>
        <dbReference type="EMBL" id="CAD7647555.1"/>
    </source>
</evidence>
<feature type="domain" description="CCHC-type" evidence="20">
    <location>
        <begin position="208"/>
        <end position="223"/>
    </location>
</feature>
<dbReference type="GO" id="GO:0048024">
    <property type="term" value="P:regulation of mRNA splicing, via spliceosome"/>
    <property type="evidence" value="ECO:0007669"/>
    <property type="project" value="TreeGrafter"/>
</dbReference>
<dbReference type="InterPro" id="IPR036612">
    <property type="entry name" value="KH_dom_type_1_sf"/>
</dbReference>
<dbReference type="AlphaFoldDB" id="A0A7R9QIT5"/>
<accession>A0A7R9QIT5</accession>
<organism evidence="21">
    <name type="scientific">Medioppia subpectinata</name>
    <dbReference type="NCBI Taxonomy" id="1979941"/>
    <lineage>
        <taxon>Eukaryota</taxon>
        <taxon>Metazoa</taxon>
        <taxon>Ecdysozoa</taxon>
        <taxon>Arthropoda</taxon>
        <taxon>Chelicerata</taxon>
        <taxon>Arachnida</taxon>
        <taxon>Acari</taxon>
        <taxon>Acariformes</taxon>
        <taxon>Sarcoptiformes</taxon>
        <taxon>Oribatida</taxon>
        <taxon>Brachypylina</taxon>
        <taxon>Oppioidea</taxon>
        <taxon>Oppiidae</taxon>
        <taxon>Medioppia</taxon>
    </lineage>
</organism>
<keyword evidence="15 19" id="KW-0539">Nucleus</keyword>
<protein>
    <recommendedName>
        <fullName evidence="19">Branchpoint-bridging protein</fullName>
    </recommendedName>
</protein>
<dbReference type="FunFam" id="3.30.1370.10:FF:000016">
    <property type="entry name" value="Putative splicing factor 1"/>
    <property type="match status" value="1"/>
</dbReference>
<sequence length="229" mass="25569">SPSPEPIYNNEGKRLNTREFRTRKKLEDKRHESIQTMFALNPGYKPPADYKPPQLKISEKVLIPQEEYPDINFVGLLIGPRGNTLKAMEKDTGAKIIIRGKGSVKEGKIGRKDGQPMPGEDEPLHAFITGLTHDSVVKAVQKIKEVIRQGVEVPENQNDLRRMQLRELALLNGTLRESDGPRCANCGLTSHRSWQCPDKPNVTNNVVCTNCNGVGHIARDCKEKKTPTG</sequence>
<feature type="non-terminal residue" evidence="21">
    <location>
        <position position="229"/>
    </location>
</feature>
<dbReference type="PROSITE" id="PS50158">
    <property type="entry name" value="ZF_CCHC"/>
    <property type="match status" value="1"/>
</dbReference>
<evidence type="ECO:0000256" key="8">
    <source>
        <dbReference type="ARBA" id="ARBA00022771"/>
    </source>
</evidence>
<comment type="subcellular location">
    <subcellularLocation>
        <location evidence="1 19">Nucleus</location>
    </subcellularLocation>
</comment>
<keyword evidence="4" id="KW-0597">Phosphoprotein</keyword>
<keyword evidence="12" id="KW-0805">Transcription regulation</keyword>
<evidence type="ECO:0000256" key="13">
    <source>
        <dbReference type="ARBA" id="ARBA00023163"/>
    </source>
</evidence>
<evidence type="ECO:0000256" key="14">
    <source>
        <dbReference type="ARBA" id="ARBA00023187"/>
    </source>
</evidence>
<comment type="function">
    <text evidence="19">Necessary for the splicing of pre-mRNA. Has a role in the recognition of the branch site (5'-UACUAAC-3'), the pyrimidine tract and the 3'-splice site at the 3'-end of introns.</text>
</comment>
<feature type="non-terminal residue" evidence="21">
    <location>
        <position position="1"/>
    </location>
</feature>
<keyword evidence="8 17" id="KW-0863">Zinc-finger</keyword>
<evidence type="ECO:0000256" key="7">
    <source>
        <dbReference type="ARBA" id="ARBA00022728"/>
    </source>
</evidence>
<comment type="function">
    <text evidence="16">Necessary for the ATP-dependent first step of spliceosome assembly. Binds to the intron branch point sequence (BPS) 5'-UACUAAC-3' of the pre-mRNA. May act as transcription repressor.</text>
</comment>
<dbReference type="GO" id="GO:0008270">
    <property type="term" value="F:zinc ion binding"/>
    <property type="evidence" value="ECO:0007669"/>
    <property type="project" value="UniProtKB-UniRule"/>
</dbReference>
<reference evidence="21" key="1">
    <citation type="submission" date="2020-11" db="EMBL/GenBank/DDBJ databases">
        <authorList>
            <person name="Tran Van P."/>
        </authorList>
    </citation>
    <scope>NUCLEOTIDE SEQUENCE</scope>
</reference>
<dbReference type="SUPFAM" id="SSF54791">
    <property type="entry name" value="Eukaryotic type KH-domain (KH-domain type I)"/>
    <property type="match status" value="1"/>
</dbReference>
<keyword evidence="10 18" id="KW-0694">RNA-binding</keyword>
<keyword evidence="7 19" id="KW-0747">Spliceosome</keyword>
<proteinExistence type="inferred from homology"/>
<evidence type="ECO:0000259" key="20">
    <source>
        <dbReference type="PROSITE" id="PS50158"/>
    </source>
</evidence>
<evidence type="ECO:0000256" key="6">
    <source>
        <dbReference type="ARBA" id="ARBA00022723"/>
    </source>
</evidence>
<dbReference type="InterPro" id="IPR004087">
    <property type="entry name" value="KH_dom"/>
</dbReference>
<evidence type="ECO:0000256" key="4">
    <source>
        <dbReference type="ARBA" id="ARBA00022553"/>
    </source>
</evidence>
<dbReference type="GO" id="GO:0005681">
    <property type="term" value="C:spliceosomal complex"/>
    <property type="evidence" value="ECO:0007669"/>
    <property type="project" value="UniProtKB-KW"/>
</dbReference>
<evidence type="ECO:0000256" key="1">
    <source>
        <dbReference type="ARBA" id="ARBA00004123"/>
    </source>
</evidence>
<keyword evidence="9 19" id="KW-0862">Zinc</keyword>
<dbReference type="InterPro" id="IPR032570">
    <property type="entry name" value="SF1-HH"/>
</dbReference>
<evidence type="ECO:0000256" key="15">
    <source>
        <dbReference type="ARBA" id="ARBA00023242"/>
    </source>
</evidence>
<evidence type="ECO:0000256" key="3">
    <source>
        <dbReference type="ARBA" id="ARBA00022491"/>
    </source>
</evidence>
<keyword evidence="13" id="KW-0804">Transcription</keyword>
<dbReference type="InterPro" id="IPR001878">
    <property type="entry name" value="Znf_CCHC"/>
</dbReference>
<dbReference type="SMART" id="SM00322">
    <property type="entry name" value="KH"/>
    <property type="match status" value="1"/>
</dbReference>